<gene>
    <name evidence="1" type="ORF">N4S67_20270</name>
</gene>
<evidence type="ECO:0000313" key="2">
    <source>
        <dbReference type="Proteomes" id="UP001206639"/>
    </source>
</evidence>
<evidence type="ECO:0000313" key="1">
    <source>
        <dbReference type="EMBL" id="MCT7660742.1"/>
    </source>
</evidence>
<name>A0ABT2MES2_9MYCO</name>
<dbReference type="EMBL" id="JAODWD010000005">
    <property type="protein sequence ID" value="MCT7660742.1"/>
    <property type="molecule type" value="Genomic_DNA"/>
</dbReference>
<organism evidence="1 2">
    <name type="scientific">Mycobacterium deserti</name>
    <dbReference type="NCBI Taxonomy" id="2978347"/>
    <lineage>
        <taxon>Bacteria</taxon>
        <taxon>Bacillati</taxon>
        <taxon>Actinomycetota</taxon>
        <taxon>Actinomycetes</taxon>
        <taxon>Mycobacteriales</taxon>
        <taxon>Mycobacteriaceae</taxon>
        <taxon>Mycobacterium</taxon>
    </lineage>
</organism>
<reference evidence="2" key="1">
    <citation type="submission" date="2023-07" db="EMBL/GenBank/DDBJ databases">
        <authorList>
            <person name="Deng Y."/>
            <person name="Zhang Y.-Q."/>
        </authorList>
    </citation>
    <scope>NUCLEOTIDE SEQUENCE [LARGE SCALE GENOMIC DNA]</scope>
    <source>
        <strain evidence="2">CPCC 205710</strain>
    </source>
</reference>
<comment type="caution">
    <text evidence="1">The sequence shown here is derived from an EMBL/GenBank/DDBJ whole genome shotgun (WGS) entry which is preliminary data.</text>
</comment>
<dbReference type="Proteomes" id="UP001206639">
    <property type="component" value="Unassembled WGS sequence"/>
</dbReference>
<proteinExistence type="predicted"/>
<keyword evidence="2" id="KW-1185">Reference proteome</keyword>
<protein>
    <submittedName>
        <fullName evidence="1">Uncharacterized protein</fullName>
    </submittedName>
</protein>
<sequence>MGRALIYLHWSREFSDDSSRDAAGEHRWLVDLTIGRKADEAADGLPLTSTARRPLYWHT</sequence>
<accession>A0ABT2MES2</accession>
<dbReference type="RefSeq" id="WP_260994819.1">
    <property type="nucleotide sequence ID" value="NZ_JAODWD010000005.1"/>
</dbReference>